<keyword evidence="4" id="KW-0378">Hydrolase</keyword>
<keyword evidence="7" id="KW-0732">Signal</keyword>
<protein>
    <recommendedName>
        <fullName evidence="3">pectinesterase</fullName>
        <ecNumber evidence="3">3.1.1.11</ecNumber>
    </recommendedName>
    <alternativeName>
        <fullName evidence="6">Pectin methylesterase A</fullName>
    </alternativeName>
</protein>
<dbReference type="Gene3D" id="2.160.20.10">
    <property type="entry name" value="Single-stranded right-handed beta-helix, Pectin lyase-like"/>
    <property type="match status" value="1"/>
</dbReference>
<evidence type="ECO:0000313" key="9">
    <source>
        <dbReference type="EMBL" id="KAL0059799.1"/>
    </source>
</evidence>
<evidence type="ECO:0000256" key="5">
    <source>
        <dbReference type="ARBA" id="ARBA00023085"/>
    </source>
</evidence>
<dbReference type="Proteomes" id="UP001437256">
    <property type="component" value="Unassembled WGS sequence"/>
</dbReference>
<dbReference type="InterPro" id="IPR012334">
    <property type="entry name" value="Pectin_lyas_fold"/>
</dbReference>
<evidence type="ECO:0000256" key="7">
    <source>
        <dbReference type="SAM" id="SignalP"/>
    </source>
</evidence>
<dbReference type="SUPFAM" id="SSF51126">
    <property type="entry name" value="Pectin lyase-like"/>
    <property type="match status" value="1"/>
</dbReference>
<dbReference type="InterPro" id="IPR011050">
    <property type="entry name" value="Pectin_lyase_fold/virulence"/>
</dbReference>
<dbReference type="PANTHER" id="PTHR31321:SF57">
    <property type="entry name" value="PECTINESTERASE 53-RELATED"/>
    <property type="match status" value="1"/>
</dbReference>
<name>A0ABR2ZFN1_9AGAR</name>
<comment type="similarity">
    <text evidence="2">Belongs to the pectinesterase family.</text>
</comment>
<feature type="domain" description="Pectinesterase catalytic" evidence="8">
    <location>
        <begin position="33"/>
        <end position="298"/>
    </location>
</feature>
<keyword evidence="5" id="KW-0063">Aspartyl esterase</keyword>
<feature type="signal peptide" evidence="7">
    <location>
        <begin position="1"/>
        <end position="23"/>
    </location>
</feature>
<comment type="pathway">
    <text evidence="1">Glycan metabolism; pectin degradation; 2-dehydro-3-deoxy-D-gluconate from pectin: step 1/5.</text>
</comment>
<evidence type="ECO:0000313" key="10">
    <source>
        <dbReference type="Proteomes" id="UP001437256"/>
    </source>
</evidence>
<proteinExistence type="inferred from homology"/>
<accession>A0ABR2ZFN1</accession>
<sequence>MKKSSTLLLHWTLLASLFSLSFALTTPPLGAVIVRQSGTKSGEYSTVSAAVASLGSGSSNRTIFIYPGTYKEQVVIGYGGPLTIYGYATSGGDWKTNEVTITNNLNAQDNGGNDGCATVRAQKANLRLYNLNIANTYGPGKQATALSARGTKQGFYGLYITGYQDTLLADVSGVQYYSNCLIEGAIDYIYGKASAWFGECTLSNNGAGGAITANSREMPDDPGYYVIDSSKVTSSVSGLTGKVFLGRPWRVLARVVYQRTELGDTINPKGWTTMAEGATPTFTEFGNTGAGSDTSQRQMTTPQNALLTKDIVLGSDYKTWIDTSF</sequence>
<evidence type="ECO:0000256" key="3">
    <source>
        <dbReference type="ARBA" id="ARBA00013229"/>
    </source>
</evidence>
<dbReference type="InterPro" id="IPR000070">
    <property type="entry name" value="Pectinesterase_cat"/>
</dbReference>
<gene>
    <name evidence="9" type="ORF">AAF712_013440</name>
</gene>
<dbReference type="PANTHER" id="PTHR31321">
    <property type="entry name" value="ACYL-COA THIOESTER HYDROLASE YBHC-RELATED"/>
    <property type="match status" value="1"/>
</dbReference>
<evidence type="ECO:0000256" key="6">
    <source>
        <dbReference type="ARBA" id="ARBA00042203"/>
    </source>
</evidence>
<organism evidence="9 10">
    <name type="scientific">Marasmius tenuissimus</name>
    <dbReference type="NCBI Taxonomy" id="585030"/>
    <lineage>
        <taxon>Eukaryota</taxon>
        <taxon>Fungi</taxon>
        <taxon>Dikarya</taxon>
        <taxon>Basidiomycota</taxon>
        <taxon>Agaricomycotina</taxon>
        <taxon>Agaricomycetes</taxon>
        <taxon>Agaricomycetidae</taxon>
        <taxon>Agaricales</taxon>
        <taxon>Marasmiineae</taxon>
        <taxon>Marasmiaceae</taxon>
        <taxon>Marasmius</taxon>
    </lineage>
</organism>
<comment type="caution">
    <text evidence="9">The sequence shown here is derived from an EMBL/GenBank/DDBJ whole genome shotgun (WGS) entry which is preliminary data.</text>
</comment>
<evidence type="ECO:0000256" key="2">
    <source>
        <dbReference type="ARBA" id="ARBA00008891"/>
    </source>
</evidence>
<feature type="chain" id="PRO_5047443396" description="pectinesterase" evidence="7">
    <location>
        <begin position="24"/>
        <end position="325"/>
    </location>
</feature>
<dbReference type="EC" id="3.1.1.11" evidence="3"/>
<dbReference type="Pfam" id="PF01095">
    <property type="entry name" value="Pectinesterase"/>
    <property type="match status" value="1"/>
</dbReference>
<keyword evidence="10" id="KW-1185">Reference proteome</keyword>
<evidence type="ECO:0000256" key="4">
    <source>
        <dbReference type="ARBA" id="ARBA00022801"/>
    </source>
</evidence>
<reference evidence="9 10" key="1">
    <citation type="submission" date="2024-05" db="EMBL/GenBank/DDBJ databases">
        <title>A draft genome resource for the thread blight pathogen Marasmius tenuissimus strain MS-2.</title>
        <authorList>
            <person name="Yulfo-Soto G.E."/>
            <person name="Baruah I.K."/>
            <person name="Amoako-Attah I."/>
            <person name="Bukari Y."/>
            <person name="Meinhardt L.W."/>
            <person name="Bailey B.A."/>
            <person name="Cohen S.P."/>
        </authorList>
    </citation>
    <scope>NUCLEOTIDE SEQUENCE [LARGE SCALE GENOMIC DNA]</scope>
    <source>
        <strain evidence="9 10">MS-2</strain>
    </source>
</reference>
<dbReference type="EMBL" id="JBBXMP010000206">
    <property type="protein sequence ID" value="KAL0059799.1"/>
    <property type="molecule type" value="Genomic_DNA"/>
</dbReference>
<evidence type="ECO:0000256" key="1">
    <source>
        <dbReference type="ARBA" id="ARBA00005184"/>
    </source>
</evidence>
<evidence type="ECO:0000259" key="8">
    <source>
        <dbReference type="Pfam" id="PF01095"/>
    </source>
</evidence>